<dbReference type="OrthoDB" id="25571at2759"/>
<dbReference type="InterPro" id="IPR012340">
    <property type="entry name" value="NA-bd_OB-fold"/>
</dbReference>
<dbReference type="Gene3D" id="2.40.50.140">
    <property type="entry name" value="Nucleic acid-binding proteins"/>
    <property type="match status" value="1"/>
</dbReference>
<keyword evidence="4" id="KW-0238">DNA-binding</keyword>
<comment type="similarity">
    <text evidence="2">Belongs to the replication factor A protein 2 family.</text>
</comment>
<dbReference type="InterPro" id="IPR040260">
    <property type="entry name" value="RFA2-like"/>
</dbReference>
<dbReference type="PANTHER" id="PTHR13989:SF16">
    <property type="entry name" value="REPLICATION PROTEIN A2"/>
    <property type="match status" value="1"/>
</dbReference>
<accession>L8GGY6</accession>
<keyword evidence="5" id="KW-0539">Nucleus</keyword>
<dbReference type="GO" id="GO:0000781">
    <property type="term" value="C:chromosome, telomeric region"/>
    <property type="evidence" value="ECO:0007669"/>
    <property type="project" value="TreeGrafter"/>
</dbReference>
<dbReference type="GO" id="GO:0006289">
    <property type="term" value="P:nucleotide-excision repair"/>
    <property type="evidence" value="ECO:0007669"/>
    <property type="project" value="TreeGrafter"/>
</dbReference>
<feature type="domain" description="OB" evidence="7">
    <location>
        <begin position="89"/>
        <end position="160"/>
    </location>
</feature>
<sequence>MSKFGGGSGFPQQQQQYGGGDSYEPSDLGGGDGGGFQGTQGEGDTPRSAKRSGAIVQTLTPVTVRQLHLATHTHPDDIFKVDDRELNQITLVGQIVNLQVQSTNVELEVDDGTGKIGVRMWLDVEEENQSSRKWDVGSYVRVIGNLRSFMDTRSVLAFRVMPIEMYDEVTYHFLDVIHVHLAVTKGELDATDSSSAASGGRGTSGYGGAQRGGGGGGGYGRQAAPAGRAGGQFSPCQKAVLEIIRTSGRQSGAGCALGEVIEVLQTSFSEEELREAIEWLTAEGHLYTAGDDFFRCSE</sequence>
<dbReference type="GO" id="GO:0006260">
    <property type="term" value="P:DNA replication"/>
    <property type="evidence" value="ECO:0007669"/>
    <property type="project" value="UniProtKB-KW"/>
</dbReference>
<evidence type="ECO:0000256" key="3">
    <source>
        <dbReference type="ARBA" id="ARBA00022705"/>
    </source>
</evidence>
<protein>
    <submittedName>
        <fullName evidence="9">Replication protein A2 family protein, putative</fullName>
    </submittedName>
</protein>
<evidence type="ECO:0000313" key="9">
    <source>
        <dbReference type="EMBL" id="ELR12008.1"/>
    </source>
</evidence>
<evidence type="ECO:0000256" key="6">
    <source>
        <dbReference type="SAM" id="MobiDB-lite"/>
    </source>
</evidence>
<dbReference type="EMBL" id="KB008140">
    <property type="protein sequence ID" value="ELR12008.1"/>
    <property type="molecule type" value="Genomic_DNA"/>
</dbReference>
<evidence type="ECO:0000256" key="5">
    <source>
        <dbReference type="ARBA" id="ARBA00023242"/>
    </source>
</evidence>
<proteinExistence type="inferred from homology"/>
<dbReference type="OMA" id="SFGNKRY"/>
<dbReference type="AlphaFoldDB" id="L8GGY6"/>
<dbReference type="PANTHER" id="PTHR13989">
    <property type="entry name" value="REPLICATION PROTEIN A-RELATED"/>
    <property type="match status" value="1"/>
</dbReference>
<dbReference type="GO" id="GO:0003697">
    <property type="term" value="F:single-stranded DNA binding"/>
    <property type="evidence" value="ECO:0007669"/>
    <property type="project" value="TreeGrafter"/>
</dbReference>
<comment type="subcellular location">
    <subcellularLocation>
        <location evidence="1">Nucleus</location>
    </subcellularLocation>
</comment>
<feature type="compositionally biased region" description="Gly residues" evidence="6">
    <location>
        <begin position="28"/>
        <end position="41"/>
    </location>
</feature>
<evidence type="ECO:0000313" key="10">
    <source>
        <dbReference type="Proteomes" id="UP000011083"/>
    </source>
</evidence>
<dbReference type="PIRSF" id="PIRSF036949">
    <property type="entry name" value="RPA32"/>
    <property type="match status" value="1"/>
</dbReference>
<dbReference type="GeneID" id="14912487"/>
<dbReference type="InterPro" id="IPR036388">
    <property type="entry name" value="WH-like_DNA-bd_sf"/>
</dbReference>
<dbReference type="RefSeq" id="XP_004334021.1">
    <property type="nucleotide sequence ID" value="XM_004333973.1"/>
</dbReference>
<organism evidence="9 10">
    <name type="scientific">Acanthamoeba castellanii (strain ATCC 30010 / Neff)</name>
    <dbReference type="NCBI Taxonomy" id="1257118"/>
    <lineage>
        <taxon>Eukaryota</taxon>
        <taxon>Amoebozoa</taxon>
        <taxon>Discosea</taxon>
        <taxon>Longamoebia</taxon>
        <taxon>Centramoebida</taxon>
        <taxon>Acanthamoebidae</taxon>
        <taxon>Acanthamoeba</taxon>
    </lineage>
</organism>
<dbReference type="InterPro" id="IPR014646">
    <property type="entry name" value="Rfa2/RPA32"/>
</dbReference>
<dbReference type="CDD" id="cd04478">
    <property type="entry name" value="RPA2_DBD_D"/>
    <property type="match status" value="1"/>
</dbReference>
<feature type="compositionally biased region" description="Gly residues" evidence="6">
    <location>
        <begin position="199"/>
        <end position="220"/>
    </location>
</feature>
<name>L8GGY6_ACACF</name>
<dbReference type="Pfam" id="PF01336">
    <property type="entry name" value="tRNA_anti-codon"/>
    <property type="match status" value="1"/>
</dbReference>
<dbReference type="VEuPathDB" id="AmoebaDB:ACA1_011160"/>
<dbReference type="SUPFAM" id="SSF50249">
    <property type="entry name" value="Nucleic acid-binding proteins"/>
    <property type="match status" value="1"/>
</dbReference>
<feature type="region of interest" description="Disordered" evidence="6">
    <location>
        <begin position="1"/>
        <end position="53"/>
    </location>
</feature>
<keyword evidence="3" id="KW-0235">DNA replication</keyword>
<reference evidence="9 10" key="1">
    <citation type="journal article" date="2013" name="Genome Biol.">
        <title>Genome of Acanthamoeba castellanii highlights extensive lateral gene transfer and early evolution of tyrosine kinase signaling.</title>
        <authorList>
            <person name="Clarke M."/>
            <person name="Lohan A.J."/>
            <person name="Liu B."/>
            <person name="Lagkouvardos I."/>
            <person name="Roy S."/>
            <person name="Zafar N."/>
            <person name="Bertelli C."/>
            <person name="Schilde C."/>
            <person name="Kianianmomeni A."/>
            <person name="Burglin T.R."/>
            <person name="Frech C."/>
            <person name="Turcotte B."/>
            <person name="Kopec K.O."/>
            <person name="Synnott J.M."/>
            <person name="Choo C."/>
            <person name="Paponov I."/>
            <person name="Finkler A."/>
            <person name="Soon Heng Tan C."/>
            <person name="Hutchins A.P."/>
            <person name="Weinmeier T."/>
            <person name="Rattei T."/>
            <person name="Chu J.S."/>
            <person name="Gimenez G."/>
            <person name="Irimia M."/>
            <person name="Rigden D.J."/>
            <person name="Fitzpatrick D.A."/>
            <person name="Lorenzo-Morales J."/>
            <person name="Bateman A."/>
            <person name="Chiu C.H."/>
            <person name="Tang P."/>
            <person name="Hegemann P."/>
            <person name="Fromm H."/>
            <person name="Raoult D."/>
            <person name="Greub G."/>
            <person name="Miranda-Saavedra D."/>
            <person name="Chen N."/>
            <person name="Nash P."/>
            <person name="Ginger M.L."/>
            <person name="Horn M."/>
            <person name="Schaap P."/>
            <person name="Caler L."/>
            <person name="Loftus B."/>
        </authorList>
    </citation>
    <scope>NUCLEOTIDE SEQUENCE [LARGE SCALE GENOMIC DNA]</scope>
    <source>
        <strain evidence="9 10">Neff</strain>
    </source>
</reference>
<dbReference type="InterPro" id="IPR004365">
    <property type="entry name" value="NA-bd_OB_tRNA"/>
</dbReference>
<dbReference type="Gene3D" id="1.10.10.10">
    <property type="entry name" value="Winged helix-like DNA-binding domain superfamily/Winged helix DNA-binding domain"/>
    <property type="match status" value="1"/>
</dbReference>
<evidence type="ECO:0000256" key="4">
    <source>
        <dbReference type="ARBA" id="ARBA00023125"/>
    </source>
</evidence>
<gene>
    <name evidence="9" type="ORF">ACA1_011160</name>
</gene>
<evidence type="ECO:0000259" key="7">
    <source>
        <dbReference type="Pfam" id="PF01336"/>
    </source>
</evidence>
<evidence type="ECO:0000256" key="1">
    <source>
        <dbReference type="ARBA" id="ARBA00004123"/>
    </source>
</evidence>
<evidence type="ECO:0000256" key="2">
    <source>
        <dbReference type="ARBA" id="ARBA00007815"/>
    </source>
</evidence>
<dbReference type="GO" id="GO:0005662">
    <property type="term" value="C:DNA replication factor A complex"/>
    <property type="evidence" value="ECO:0007669"/>
    <property type="project" value="TreeGrafter"/>
</dbReference>
<keyword evidence="10" id="KW-1185">Reference proteome</keyword>
<dbReference type="GO" id="GO:0000724">
    <property type="term" value="P:double-strand break repair via homologous recombination"/>
    <property type="evidence" value="ECO:0007669"/>
    <property type="project" value="TreeGrafter"/>
</dbReference>
<dbReference type="STRING" id="1257118.L8GGY6"/>
<feature type="domain" description="Replication protein A C-terminal" evidence="8">
    <location>
        <begin position="180"/>
        <end position="292"/>
    </location>
</feature>
<dbReference type="Proteomes" id="UP000011083">
    <property type="component" value="Unassembled WGS sequence"/>
</dbReference>
<dbReference type="InterPro" id="IPR014892">
    <property type="entry name" value="RPA_C"/>
</dbReference>
<dbReference type="GO" id="GO:0035861">
    <property type="term" value="C:site of double-strand break"/>
    <property type="evidence" value="ECO:0007669"/>
    <property type="project" value="TreeGrafter"/>
</dbReference>
<evidence type="ECO:0000259" key="8">
    <source>
        <dbReference type="Pfam" id="PF08784"/>
    </source>
</evidence>
<feature type="region of interest" description="Disordered" evidence="6">
    <location>
        <begin position="190"/>
        <end position="231"/>
    </location>
</feature>
<dbReference type="KEGG" id="acan:ACA1_011160"/>
<dbReference type="Pfam" id="PF08784">
    <property type="entry name" value="RPA_C"/>
    <property type="match status" value="1"/>
</dbReference>